<dbReference type="PROSITE" id="PS50181">
    <property type="entry name" value="FBOX"/>
    <property type="match status" value="1"/>
</dbReference>
<feature type="domain" description="F-box" evidence="1">
    <location>
        <begin position="3"/>
        <end position="48"/>
    </location>
</feature>
<evidence type="ECO:0000313" key="3">
    <source>
        <dbReference type="Proteomes" id="UP001222325"/>
    </source>
</evidence>
<dbReference type="InterPro" id="IPR001810">
    <property type="entry name" value="F-box_dom"/>
</dbReference>
<dbReference type="Proteomes" id="UP001222325">
    <property type="component" value="Unassembled WGS sequence"/>
</dbReference>
<sequence>MSAKSLSHLPTEIIHAVARQATTKGLLALSQTSRRIHAISLEIIYRHIVLYDHAQAIQYCTAIASRPETAKLARKLKILYLLASPLAFDTTMKSVVRKMQNLFFLEIHSHFFFESISDVNLPRLSTCALPISLDLGSFLGRNLTVTDLRILPATGQLCPEFYTSAITSVHLPKLQRFIGPDLSAASFIPGSLASNIAIFCTRDTNVGLSGALEAIARSNADIIHFSCLVISLEQAFLIDVAKYLPGIRSLQIAKPTETHVSEDSELFMVFITTLLRSLTRLETLRLFAPIHGLEEIAVDELDAEFRSVQIWGEIAPRLETVTLPSNTLWTREGAPPVAYQESTLLTRLAPRVPYPRRSRRKRG</sequence>
<accession>A0AAD6TUY3</accession>
<gene>
    <name evidence="2" type="ORF">B0H15DRAFT_483046</name>
</gene>
<organism evidence="2 3">
    <name type="scientific">Mycena belliarum</name>
    <dbReference type="NCBI Taxonomy" id="1033014"/>
    <lineage>
        <taxon>Eukaryota</taxon>
        <taxon>Fungi</taxon>
        <taxon>Dikarya</taxon>
        <taxon>Basidiomycota</taxon>
        <taxon>Agaricomycotina</taxon>
        <taxon>Agaricomycetes</taxon>
        <taxon>Agaricomycetidae</taxon>
        <taxon>Agaricales</taxon>
        <taxon>Marasmiineae</taxon>
        <taxon>Mycenaceae</taxon>
        <taxon>Mycena</taxon>
    </lineage>
</organism>
<protein>
    <recommendedName>
        <fullName evidence="1">F-box domain-containing protein</fullName>
    </recommendedName>
</protein>
<dbReference type="AlphaFoldDB" id="A0AAD6TUY3"/>
<keyword evidence="3" id="KW-1185">Reference proteome</keyword>
<proteinExistence type="predicted"/>
<reference evidence="2" key="1">
    <citation type="submission" date="2023-03" db="EMBL/GenBank/DDBJ databases">
        <title>Massive genome expansion in bonnet fungi (Mycena s.s.) driven by repeated elements and novel gene families across ecological guilds.</title>
        <authorList>
            <consortium name="Lawrence Berkeley National Laboratory"/>
            <person name="Harder C.B."/>
            <person name="Miyauchi S."/>
            <person name="Viragh M."/>
            <person name="Kuo A."/>
            <person name="Thoen E."/>
            <person name="Andreopoulos B."/>
            <person name="Lu D."/>
            <person name="Skrede I."/>
            <person name="Drula E."/>
            <person name="Henrissat B."/>
            <person name="Morin E."/>
            <person name="Kohler A."/>
            <person name="Barry K."/>
            <person name="LaButti K."/>
            <person name="Morin E."/>
            <person name="Salamov A."/>
            <person name="Lipzen A."/>
            <person name="Mereny Z."/>
            <person name="Hegedus B."/>
            <person name="Baldrian P."/>
            <person name="Stursova M."/>
            <person name="Weitz H."/>
            <person name="Taylor A."/>
            <person name="Grigoriev I.V."/>
            <person name="Nagy L.G."/>
            <person name="Martin F."/>
            <person name="Kauserud H."/>
        </authorList>
    </citation>
    <scope>NUCLEOTIDE SEQUENCE</scope>
    <source>
        <strain evidence="2">CBHHK173m</strain>
    </source>
</reference>
<evidence type="ECO:0000259" key="1">
    <source>
        <dbReference type="PROSITE" id="PS50181"/>
    </source>
</evidence>
<name>A0AAD6TUY3_9AGAR</name>
<evidence type="ECO:0000313" key="2">
    <source>
        <dbReference type="EMBL" id="KAJ7080615.1"/>
    </source>
</evidence>
<dbReference type="EMBL" id="JARJCN010000054">
    <property type="protein sequence ID" value="KAJ7080615.1"/>
    <property type="molecule type" value="Genomic_DNA"/>
</dbReference>
<comment type="caution">
    <text evidence="2">The sequence shown here is derived from an EMBL/GenBank/DDBJ whole genome shotgun (WGS) entry which is preliminary data.</text>
</comment>